<feature type="transmembrane region" description="Helical" evidence="2">
    <location>
        <begin position="391"/>
        <end position="413"/>
    </location>
</feature>
<comment type="caution">
    <text evidence="5">The sequence shown here is derived from an EMBL/GenBank/DDBJ whole genome shotgun (WGS) entry which is preliminary data.</text>
</comment>
<feature type="region of interest" description="Disordered" evidence="1">
    <location>
        <begin position="551"/>
        <end position="636"/>
    </location>
</feature>
<feature type="compositionally biased region" description="Polar residues" evidence="1">
    <location>
        <begin position="605"/>
        <end position="614"/>
    </location>
</feature>
<keyword evidence="3" id="KW-0732">Signal</keyword>
<organism evidence="5 6">
    <name type="scientific">Saccharata proteae CBS 121410</name>
    <dbReference type="NCBI Taxonomy" id="1314787"/>
    <lineage>
        <taxon>Eukaryota</taxon>
        <taxon>Fungi</taxon>
        <taxon>Dikarya</taxon>
        <taxon>Ascomycota</taxon>
        <taxon>Pezizomycotina</taxon>
        <taxon>Dothideomycetes</taxon>
        <taxon>Dothideomycetes incertae sedis</taxon>
        <taxon>Botryosphaeriales</taxon>
        <taxon>Saccharataceae</taxon>
        <taxon>Saccharata</taxon>
    </lineage>
</organism>
<evidence type="ECO:0000256" key="3">
    <source>
        <dbReference type="SAM" id="SignalP"/>
    </source>
</evidence>
<evidence type="ECO:0000256" key="1">
    <source>
        <dbReference type="SAM" id="MobiDB-lite"/>
    </source>
</evidence>
<dbReference type="PANTHER" id="PTHR16861">
    <property type="entry name" value="GLYCOPROTEIN 38"/>
    <property type="match status" value="1"/>
</dbReference>
<protein>
    <submittedName>
        <fullName evidence="5">Acid protease</fullName>
    </submittedName>
</protein>
<dbReference type="SUPFAM" id="SSF50630">
    <property type="entry name" value="Acid proteases"/>
    <property type="match status" value="1"/>
</dbReference>
<dbReference type="PROSITE" id="PS51767">
    <property type="entry name" value="PEPTIDASE_A1"/>
    <property type="match status" value="1"/>
</dbReference>
<dbReference type="InterPro" id="IPR033121">
    <property type="entry name" value="PEPTIDASE_A1"/>
</dbReference>
<evidence type="ECO:0000259" key="4">
    <source>
        <dbReference type="PROSITE" id="PS51767"/>
    </source>
</evidence>
<dbReference type="Pfam" id="PF00026">
    <property type="entry name" value="Asp"/>
    <property type="match status" value="1"/>
</dbReference>
<dbReference type="GO" id="GO:0008233">
    <property type="term" value="F:peptidase activity"/>
    <property type="evidence" value="ECO:0007669"/>
    <property type="project" value="UniProtKB-KW"/>
</dbReference>
<evidence type="ECO:0000313" key="6">
    <source>
        <dbReference type="Proteomes" id="UP000799776"/>
    </source>
</evidence>
<dbReference type="Proteomes" id="UP000799776">
    <property type="component" value="Unassembled WGS sequence"/>
</dbReference>
<feature type="chain" id="PRO_5040266471" evidence="3">
    <location>
        <begin position="22"/>
        <end position="636"/>
    </location>
</feature>
<dbReference type="Gene3D" id="2.40.70.10">
    <property type="entry name" value="Acid Proteases"/>
    <property type="match status" value="2"/>
</dbReference>
<keyword evidence="5" id="KW-0378">Hydrolase</keyword>
<accession>A0A9P4HZ77</accession>
<keyword evidence="2" id="KW-0472">Membrane</keyword>
<keyword evidence="6" id="KW-1185">Reference proteome</keyword>
<dbReference type="PANTHER" id="PTHR16861:SF4">
    <property type="entry name" value="SH3 DOMAIN PROTEIN (AFU_ORTHOLOGUE AFUA_1G13610)"/>
    <property type="match status" value="1"/>
</dbReference>
<dbReference type="OrthoDB" id="4074350at2759"/>
<dbReference type="InterPro" id="IPR021109">
    <property type="entry name" value="Peptidase_aspartic_dom_sf"/>
</dbReference>
<keyword evidence="2" id="KW-1133">Transmembrane helix</keyword>
<reference evidence="5" key="1">
    <citation type="journal article" date="2020" name="Stud. Mycol.">
        <title>101 Dothideomycetes genomes: a test case for predicting lifestyles and emergence of pathogens.</title>
        <authorList>
            <person name="Haridas S."/>
            <person name="Albert R."/>
            <person name="Binder M."/>
            <person name="Bloem J."/>
            <person name="Labutti K."/>
            <person name="Salamov A."/>
            <person name="Andreopoulos B."/>
            <person name="Baker S."/>
            <person name="Barry K."/>
            <person name="Bills G."/>
            <person name="Bluhm B."/>
            <person name="Cannon C."/>
            <person name="Castanera R."/>
            <person name="Culley D."/>
            <person name="Daum C."/>
            <person name="Ezra D."/>
            <person name="Gonzalez J."/>
            <person name="Henrissat B."/>
            <person name="Kuo A."/>
            <person name="Liang C."/>
            <person name="Lipzen A."/>
            <person name="Lutzoni F."/>
            <person name="Magnuson J."/>
            <person name="Mondo S."/>
            <person name="Nolan M."/>
            <person name="Ohm R."/>
            <person name="Pangilinan J."/>
            <person name="Park H.-J."/>
            <person name="Ramirez L."/>
            <person name="Alfaro M."/>
            <person name="Sun H."/>
            <person name="Tritt A."/>
            <person name="Yoshinaga Y."/>
            <person name="Zwiers L.-H."/>
            <person name="Turgeon B."/>
            <person name="Goodwin S."/>
            <person name="Spatafora J."/>
            <person name="Crous P."/>
            <person name="Grigoriev I."/>
        </authorList>
    </citation>
    <scope>NUCLEOTIDE SEQUENCE</scope>
    <source>
        <strain evidence="5">CBS 121410</strain>
    </source>
</reference>
<gene>
    <name evidence="5" type="ORF">K490DRAFT_53541</name>
</gene>
<dbReference type="AlphaFoldDB" id="A0A9P4HZ77"/>
<dbReference type="EMBL" id="ML978712">
    <property type="protein sequence ID" value="KAF2090554.1"/>
    <property type="molecule type" value="Genomic_DNA"/>
</dbReference>
<feature type="domain" description="Peptidase A1" evidence="4">
    <location>
        <begin position="1"/>
        <end position="354"/>
    </location>
</feature>
<keyword evidence="2" id="KW-0812">Transmembrane</keyword>
<evidence type="ECO:0000256" key="2">
    <source>
        <dbReference type="SAM" id="Phobius"/>
    </source>
</evidence>
<keyword evidence="5" id="KW-0645">Protease</keyword>
<dbReference type="GO" id="GO:0006508">
    <property type="term" value="P:proteolysis"/>
    <property type="evidence" value="ECO:0007669"/>
    <property type="project" value="UniProtKB-KW"/>
</dbReference>
<feature type="compositionally biased region" description="Basic and acidic residues" evidence="1">
    <location>
        <begin position="617"/>
        <end position="627"/>
    </location>
</feature>
<name>A0A9P4HZ77_9PEZI</name>
<sequence>MKGVKASTIVIVLDCFISWDGNDGPCTDDCYASRGGIYNPNASASYVSQGIYSLHIDQSLGSGTGVSIGSYGDANGEYGYDTIIPGFKGSNSAVTHQVIAGIETTTWWLGVMPLNPRPFNFSNLPEPQISFLSQLRINNMIPSTTWAYTAGAKYRYNGVFGSLTLGGYDAGRFAQSGTNITVPMGMEQETDLTVGVQRITTFSGATSGTTSLLPETNGIYAVIDSTVPEIYLPQDACDAFATNFNLEWNATVGTYLVNETQHENLLSKNETISFQLGASSTPSNDSITVDVPIAALLQTLSFPLLGQDAGNATSYYFPLKPTESTQPTTYTLGRAFLQEAYIIADYERNNFTVASCTWPGTNPSETIIPIYTVSDEPKPPPDPSSTLSPGAIAGIVIGAIAALLLLVILILCLRRRRATKKQAEQFPSLSDPFANPHRPSITARLRGWSWSRVPGSPTGTGGNHNSVLRGTGYELPEKPADPTPGEAVVAAYEAERKRTLSGELDSAGLHEMYAGRKDPVEMEGDGVRNGFGGVGGYYGPPEERVNGRKEVHEMEGSVVSSQTGTPLPSPPLPSPGQLEALARQERDAFERNAANNPSAYLAQHGRSQSDSSIETWHAFKESERDGDGDVDEFGWD</sequence>
<proteinExistence type="predicted"/>
<evidence type="ECO:0000313" key="5">
    <source>
        <dbReference type="EMBL" id="KAF2090554.1"/>
    </source>
</evidence>
<feature type="signal peptide" evidence="3">
    <location>
        <begin position="1"/>
        <end position="21"/>
    </location>
</feature>